<feature type="domain" description="Rhodanese" evidence="7">
    <location>
        <begin position="49"/>
        <end position="86"/>
    </location>
</feature>
<evidence type="ECO:0000256" key="6">
    <source>
        <dbReference type="SAM" id="MobiDB-lite"/>
    </source>
</evidence>
<protein>
    <recommendedName>
        <fullName evidence="7">Rhodanese domain-containing protein</fullName>
    </recommendedName>
</protein>
<dbReference type="InterPro" id="IPR045170">
    <property type="entry name" value="MTOX"/>
</dbReference>
<keyword evidence="5" id="KW-0560">Oxidoreductase</keyword>
<gene>
    <name evidence="8" type="ORF">L202_03247</name>
</gene>
<evidence type="ECO:0000256" key="5">
    <source>
        <dbReference type="ARBA" id="ARBA00023002"/>
    </source>
</evidence>
<comment type="cofactor">
    <cofactor evidence="1">
        <name>FAD</name>
        <dbReference type="ChEBI" id="CHEBI:57692"/>
    </cofactor>
</comment>
<evidence type="ECO:0000259" key="7">
    <source>
        <dbReference type="PROSITE" id="PS50206"/>
    </source>
</evidence>
<dbReference type="Pfam" id="PF01266">
    <property type="entry name" value="DAO"/>
    <property type="match status" value="1"/>
</dbReference>
<evidence type="ECO:0000256" key="1">
    <source>
        <dbReference type="ARBA" id="ARBA00001974"/>
    </source>
</evidence>
<evidence type="ECO:0000313" key="9">
    <source>
        <dbReference type="Proteomes" id="UP000094065"/>
    </source>
</evidence>
<keyword evidence="9" id="KW-1185">Reference proteome</keyword>
<organism evidence="8 9">
    <name type="scientific">Cryptococcus amylolentus CBS 6039</name>
    <dbReference type="NCBI Taxonomy" id="1295533"/>
    <lineage>
        <taxon>Eukaryota</taxon>
        <taxon>Fungi</taxon>
        <taxon>Dikarya</taxon>
        <taxon>Basidiomycota</taxon>
        <taxon>Agaricomycotina</taxon>
        <taxon>Tremellomycetes</taxon>
        <taxon>Tremellales</taxon>
        <taxon>Cryptococcaceae</taxon>
        <taxon>Cryptococcus</taxon>
    </lineage>
</organism>
<comment type="similarity">
    <text evidence="2">Belongs to the MSOX/MTOX family.</text>
</comment>
<dbReference type="InterPro" id="IPR001763">
    <property type="entry name" value="Rhodanese-like_dom"/>
</dbReference>
<proteinExistence type="inferred from homology"/>
<dbReference type="EMBL" id="AWGJ01000004">
    <property type="protein sequence ID" value="ODN81156.1"/>
    <property type="molecule type" value="Genomic_DNA"/>
</dbReference>
<sequence length="478" mass="51593">MRLPSPSTSTIVPPSDTHPTLNLNMGFVFSTPQDTDPVPIMDEKPKPLVSKNGKILVVGGGGTLGSSTALHLARRGYTDIRVLDVYQTPSAYSAGNDLNKTAGAGRSGVWGQVGQAAWKAWTTDPLFKPHCHPTGIADVCSGDNPRAADLKAKYDSLVASGRAGDYAWLDNEDDILRVAPHLKGADIQGWKGLWGTQMAWVAARDVLNAVGLAAQHLGVKTTFGTSGTFKEPLLSADGKRCVGVRAVDGTEWDADLVVFAAGAWSPVLLDLKGQCVSKCWVYAHIQLTPEETLEMRNISTMYNYKLGFFIEPSPTGLLKLCNEFPGYTNLTPSTPYPLTTPTLLSSPRAHADHPTDTIPTESLLAIQKLIKVCLPWLEGRELIKQGMCWCTDTEDGNWLLCEDPRWKGLVLMTGDSGHSFNTLPQAGNEVVDLIEGTLSEEKSNAWKWRPGRGDPDGTGRAGGPPKDLGDLPGWKHGD</sequence>
<feature type="compositionally biased region" description="Basic and acidic residues" evidence="6">
    <location>
        <begin position="467"/>
        <end position="478"/>
    </location>
</feature>
<name>A0A1E3HZI9_9TREE</name>
<dbReference type="GO" id="GO:0050660">
    <property type="term" value="F:flavin adenine dinucleotide binding"/>
    <property type="evidence" value="ECO:0007669"/>
    <property type="project" value="InterPro"/>
</dbReference>
<dbReference type="PANTHER" id="PTHR10961:SF26">
    <property type="entry name" value="L-SACCHAROPINE OXIDASE"/>
    <property type="match status" value="1"/>
</dbReference>
<evidence type="ECO:0000256" key="3">
    <source>
        <dbReference type="ARBA" id="ARBA00022630"/>
    </source>
</evidence>
<dbReference type="GeneID" id="30154556"/>
<dbReference type="Gene3D" id="3.30.9.10">
    <property type="entry name" value="D-Amino Acid Oxidase, subunit A, domain 2"/>
    <property type="match status" value="1"/>
</dbReference>
<accession>A0A1E3HZI9</accession>
<evidence type="ECO:0000313" key="8">
    <source>
        <dbReference type="EMBL" id="ODN81156.1"/>
    </source>
</evidence>
<dbReference type="GO" id="GO:0008115">
    <property type="term" value="F:sarcosine oxidase activity"/>
    <property type="evidence" value="ECO:0007669"/>
    <property type="project" value="TreeGrafter"/>
</dbReference>
<evidence type="ECO:0000256" key="2">
    <source>
        <dbReference type="ARBA" id="ARBA00010989"/>
    </source>
</evidence>
<reference evidence="8 9" key="1">
    <citation type="submission" date="2016-06" db="EMBL/GenBank/DDBJ databases">
        <title>Evolution of pathogenesis and genome organization in the Tremellales.</title>
        <authorList>
            <person name="Cuomo C."/>
            <person name="Litvintseva A."/>
            <person name="Heitman J."/>
            <person name="Chen Y."/>
            <person name="Sun S."/>
            <person name="Springer D."/>
            <person name="Dromer F."/>
            <person name="Young S."/>
            <person name="Zeng Q."/>
            <person name="Chapman S."/>
            <person name="Gujja S."/>
            <person name="Saif S."/>
            <person name="Birren B."/>
        </authorList>
    </citation>
    <scope>NUCLEOTIDE SEQUENCE [LARGE SCALE GENOMIC DNA]</scope>
    <source>
        <strain evidence="8 9">CBS 6039</strain>
    </source>
</reference>
<dbReference type="Gene3D" id="3.50.50.60">
    <property type="entry name" value="FAD/NAD(P)-binding domain"/>
    <property type="match status" value="1"/>
</dbReference>
<dbReference type="PROSITE" id="PS50206">
    <property type="entry name" value="RHODANESE_3"/>
    <property type="match status" value="1"/>
</dbReference>
<dbReference type="InterPro" id="IPR006076">
    <property type="entry name" value="FAD-dep_OxRdtase"/>
</dbReference>
<comment type="caution">
    <text evidence="8">The sequence shown here is derived from an EMBL/GenBank/DDBJ whole genome shotgun (WGS) entry which is preliminary data.</text>
</comment>
<dbReference type="OrthoDB" id="2219495at2759"/>
<dbReference type="AlphaFoldDB" id="A0A1E3HZI9"/>
<feature type="region of interest" description="Disordered" evidence="6">
    <location>
        <begin position="442"/>
        <end position="478"/>
    </location>
</feature>
<keyword evidence="3" id="KW-0285">Flavoprotein</keyword>
<evidence type="ECO:0000256" key="4">
    <source>
        <dbReference type="ARBA" id="ARBA00022827"/>
    </source>
</evidence>
<dbReference type="PANTHER" id="PTHR10961">
    <property type="entry name" value="PEROXISOMAL SARCOSINE OXIDASE"/>
    <property type="match status" value="1"/>
</dbReference>
<dbReference type="STRING" id="1295533.A0A1E3HZI9"/>
<dbReference type="RefSeq" id="XP_018995722.1">
    <property type="nucleotide sequence ID" value="XM_019137053.1"/>
</dbReference>
<dbReference type="SUPFAM" id="SSF51905">
    <property type="entry name" value="FAD/NAD(P)-binding domain"/>
    <property type="match status" value="1"/>
</dbReference>
<dbReference type="GO" id="GO:0051698">
    <property type="term" value="F:saccharopine oxidase activity"/>
    <property type="evidence" value="ECO:0007669"/>
    <property type="project" value="TreeGrafter"/>
</dbReference>
<dbReference type="InterPro" id="IPR036188">
    <property type="entry name" value="FAD/NAD-bd_sf"/>
</dbReference>
<keyword evidence="4" id="KW-0274">FAD</keyword>
<dbReference type="Proteomes" id="UP000094065">
    <property type="component" value="Unassembled WGS sequence"/>
</dbReference>